<evidence type="ECO:0000313" key="3">
    <source>
        <dbReference type="EMBL" id="MFC6153259.1"/>
    </source>
</evidence>
<dbReference type="InterPro" id="IPR045535">
    <property type="entry name" value="ThsA_Macro"/>
</dbReference>
<dbReference type="PROSITE" id="PS51154">
    <property type="entry name" value="MACRO"/>
    <property type="match status" value="1"/>
</dbReference>
<evidence type="ECO:0000259" key="2">
    <source>
        <dbReference type="PROSITE" id="PS51154"/>
    </source>
</evidence>
<dbReference type="InterPro" id="IPR002589">
    <property type="entry name" value="Macro_dom"/>
</dbReference>
<dbReference type="SUPFAM" id="SSF52949">
    <property type="entry name" value="Macro domain-like"/>
    <property type="match status" value="1"/>
</dbReference>
<dbReference type="EMBL" id="JBHSQI010000003">
    <property type="protein sequence ID" value="MFC6153259.1"/>
    <property type="molecule type" value="Genomic_DNA"/>
</dbReference>
<evidence type="ECO:0000256" key="1">
    <source>
        <dbReference type="SAM" id="Phobius"/>
    </source>
</evidence>
<keyword evidence="1" id="KW-0812">Transmembrane</keyword>
<reference evidence="4" key="1">
    <citation type="journal article" date="2019" name="Int. J. Syst. Evol. Microbiol.">
        <title>The Global Catalogue of Microorganisms (GCM) 10K type strain sequencing project: providing services to taxonomists for standard genome sequencing and annotation.</title>
        <authorList>
            <consortium name="The Broad Institute Genomics Platform"/>
            <consortium name="The Broad Institute Genome Sequencing Center for Infectious Disease"/>
            <person name="Wu L."/>
            <person name="Ma J."/>
        </authorList>
    </citation>
    <scope>NUCLEOTIDE SEQUENCE [LARGE SCALE GENOMIC DNA]</scope>
    <source>
        <strain evidence="4">DFY28</strain>
    </source>
</reference>
<dbReference type="Proteomes" id="UP001596098">
    <property type="component" value="Unassembled WGS sequence"/>
</dbReference>
<dbReference type="InterPro" id="IPR043472">
    <property type="entry name" value="Macro_dom-like"/>
</dbReference>
<keyword evidence="1" id="KW-0472">Membrane</keyword>
<feature type="transmembrane region" description="Helical" evidence="1">
    <location>
        <begin position="12"/>
        <end position="33"/>
    </location>
</feature>
<dbReference type="RefSeq" id="WP_128221112.1">
    <property type="nucleotide sequence ID" value="NZ_CP034929.1"/>
</dbReference>
<evidence type="ECO:0000313" key="4">
    <source>
        <dbReference type="Proteomes" id="UP001596098"/>
    </source>
</evidence>
<protein>
    <submittedName>
        <fullName evidence="3">Macro domain-containing protein</fullName>
    </submittedName>
</protein>
<comment type="caution">
    <text evidence="3">The sequence shown here is derived from an EMBL/GenBank/DDBJ whole genome shotgun (WGS) entry which is preliminary data.</text>
</comment>
<feature type="domain" description="Macro" evidence="2">
    <location>
        <begin position="68"/>
        <end position="284"/>
    </location>
</feature>
<proteinExistence type="predicted"/>
<gene>
    <name evidence="3" type="ORF">ACFPWU_06220</name>
</gene>
<keyword evidence="4" id="KW-1185">Reference proteome</keyword>
<keyword evidence="1" id="KW-1133">Transmembrane helix</keyword>
<sequence length="284" mass="32184">MTLTRDLRNRRFWLGLGTHAFVALGIAASLLGLFDLFWPNKLDNWDLPEILIVPLLSLGYAAWRSWPYPVEQHYSTPDTKIRVITGDLFDQDTNIVIGMADTFDIETPHIIARGSVQGQFLERVYSHDVAALRSELEAALAGKTVTGTVVKVGNTDRYPLGTVATIIHQRRHYFCLAYTSLDEHNKAASSMGVLWEAMERLWDEVRRRTNGEAVSIPVIGLGQSGMSTVLPMQDAVRFLILSFMFASRKERVCDELSIVVRPRDEKRLDLLEIQEFLSSLRKYS</sequence>
<accession>A0ABW1QUS3</accession>
<name>A0ABW1QUS3_9ACTN</name>
<dbReference type="Pfam" id="PF20016">
    <property type="entry name" value="ThsA_Macro"/>
    <property type="match status" value="1"/>
</dbReference>
<organism evidence="3 4">
    <name type="scientific">Nocardioides yefusunii</name>
    <dbReference type="NCBI Taxonomy" id="2500546"/>
    <lineage>
        <taxon>Bacteria</taxon>
        <taxon>Bacillati</taxon>
        <taxon>Actinomycetota</taxon>
        <taxon>Actinomycetes</taxon>
        <taxon>Propionibacteriales</taxon>
        <taxon>Nocardioidaceae</taxon>
        <taxon>Nocardioides</taxon>
    </lineage>
</organism>